<dbReference type="NCBIfam" id="NF004226">
    <property type="entry name" value="PRK05673.1"/>
    <property type="match status" value="1"/>
</dbReference>
<keyword evidence="5 10" id="KW-0548">Nucleotidyltransferase</keyword>
<dbReference type="EC" id="2.7.7.7" evidence="2"/>
<proteinExistence type="predicted"/>
<dbReference type="InterPro" id="IPR004013">
    <property type="entry name" value="PHP_dom"/>
</dbReference>
<name>A0ABV8QNN3_9BACT</name>
<keyword evidence="6" id="KW-0235">DNA replication</keyword>
<dbReference type="InterPro" id="IPR004805">
    <property type="entry name" value="DnaE2/DnaE/PolC"/>
</dbReference>
<comment type="subcellular location">
    <subcellularLocation>
        <location evidence="1">Cytoplasm</location>
    </subcellularLocation>
</comment>
<dbReference type="PANTHER" id="PTHR32294">
    <property type="entry name" value="DNA POLYMERASE III SUBUNIT ALPHA"/>
    <property type="match status" value="1"/>
</dbReference>
<dbReference type="CDD" id="cd12113">
    <property type="entry name" value="PHP_PolIIIA_DnaE3"/>
    <property type="match status" value="1"/>
</dbReference>
<dbReference type="InterPro" id="IPR011708">
    <property type="entry name" value="DNA_pol3_alpha_NTPase_dom"/>
</dbReference>
<organism evidence="10 11">
    <name type="scientific">Ferruginibacter yonginensis</name>
    <dbReference type="NCBI Taxonomy" id="1310416"/>
    <lineage>
        <taxon>Bacteria</taxon>
        <taxon>Pseudomonadati</taxon>
        <taxon>Bacteroidota</taxon>
        <taxon>Chitinophagia</taxon>
        <taxon>Chitinophagales</taxon>
        <taxon>Chitinophagaceae</taxon>
        <taxon>Ferruginibacter</taxon>
    </lineage>
</organism>
<dbReference type="InterPro" id="IPR029460">
    <property type="entry name" value="DNAPol_HHH"/>
</dbReference>
<dbReference type="InterPro" id="IPR016195">
    <property type="entry name" value="Pol/histidinol_Pase-like"/>
</dbReference>
<sequence>MNFSHLHVHTQFSLLDGAASISNLYKKAIKDGMPALAISDHGNMFGAFEFVKEAYKHKNDDGTLKVKPIVGCEFYITTDRTRKTFSKDERDPRHHQILLAKNEQGYKNLVKLTSLGYIEGMYSKYPRIDKQLIHKYHEGLIATTCCLGALVPQTILKKGEAEGENEFKWWLNIFQDDYYVELQRHGMAEQDKVNNILLKFAKKYNVKVIASNDSHYVEQEDFNAHDILLCINTGEKQSTPAMREFADDDAGMKNKRFAFPNDQFFFKTQAQMIDVFKDLPEAIDNTNEIVSKVDLLDLKRDILLPHFTVPSNFKSQDEYLESITWAGAKNRYQILTPAAEERIQFELGVIKDMGFAGYFLIVSDFIKAGREIGVFIGPGRGSAAGSVVAYCIGITNIDPIKYSLLFERFLNPERKSMPDIDTDFDDEGRQKVIDYVVDKYGKNQVAQIITYGTMAAKSSIADVARVMDLPLIQSRQLSGLVPERPGMNLKRLLRAPFTKKEAIDGEKSLEDKEQLAPDDVEKVKKLREFYNGNDALASVLKDAEKLEGSVRNTGIHASAIIIAPKDLTELLPVATSKESELWLTQIEGNSIEEAGVIKMDFLGLKTLSILKSALQIIKRNHGVDIKIDEIPLDDEKTYALYRQGDTNATFQFESAGMQKYLRELKPDKFGDLIAMNALYRPGPMAYIPDFVARKHGRQEVSYDLPEMQEYLEETYGITVYQEQVMLLSRKLGGFSMGQADILRKAMGKKDRKTLDKMKGNFMEGAKKNGHPEKVLEKIWTDWEAFAQYAFNKSHAVCYAFVAYQTAYLKAHYPAEYMAAVLNNAGSIEKITFFMEECKRMGIKVLGPDINESQNGFAVNELGQIRFGFSGMKGVGENAIESIIEERNKNGKFTNIFDLVKRVNLRAVSKKTLESLIYSGAFDGFTDMHRAQYLFQAPGDVMALEKIAKFGAVYQSQAAGAANTLFGDLQMPEIMPPKLANCDEWQLIEKLNFEKEVTGMYMSGHPLDNFKFELAYYNIDSIADFLEVKNNLSNGVPPTTKTFRLAGLVTDGQHRVTKTGKNFGILSIEDYSGKAEFALFSEDYNRYNDYFDKGIIIMIEGAFKTRFNTDNYEFKISKLHLLETIKSTITKEVKIEVAPEAVTEHFIDFIEHNVQNNPGTAVLKFQVTDAVEGVKANLYTMKNNFTLNDDLISFLNNRIDIGVSVMTA</sequence>
<dbReference type="Gene3D" id="3.20.20.140">
    <property type="entry name" value="Metal-dependent hydrolases"/>
    <property type="match status" value="1"/>
</dbReference>
<evidence type="ECO:0000256" key="3">
    <source>
        <dbReference type="ARBA" id="ARBA00019114"/>
    </source>
</evidence>
<dbReference type="SMART" id="SM00481">
    <property type="entry name" value="POLIIIAc"/>
    <property type="match status" value="1"/>
</dbReference>
<evidence type="ECO:0000259" key="9">
    <source>
        <dbReference type="SMART" id="SM00481"/>
    </source>
</evidence>
<comment type="caution">
    <text evidence="10">The sequence shown here is derived from an EMBL/GenBank/DDBJ whole genome shotgun (WGS) entry which is preliminary data.</text>
</comment>
<feature type="domain" description="Polymerase/histidinol phosphatase N-terminal" evidence="9">
    <location>
        <begin position="4"/>
        <end position="78"/>
    </location>
</feature>
<dbReference type="Pfam" id="PF14579">
    <property type="entry name" value="HHH_6"/>
    <property type="match status" value="1"/>
</dbReference>
<dbReference type="Proteomes" id="UP001595907">
    <property type="component" value="Unassembled WGS sequence"/>
</dbReference>
<dbReference type="InterPro" id="IPR003141">
    <property type="entry name" value="Pol/His_phosphatase_N"/>
</dbReference>
<dbReference type="Gene3D" id="1.10.10.1600">
    <property type="entry name" value="Bacterial DNA polymerase III alpha subunit, thumb domain"/>
    <property type="match status" value="1"/>
</dbReference>
<evidence type="ECO:0000256" key="5">
    <source>
        <dbReference type="ARBA" id="ARBA00022695"/>
    </source>
</evidence>
<evidence type="ECO:0000313" key="10">
    <source>
        <dbReference type="EMBL" id="MFC4261352.1"/>
    </source>
</evidence>
<dbReference type="CDD" id="cd04485">
    <property type="entry name" value="DnaE_OBF"/>
    <property type="match status" value="1"/>
</dbReference>
<keyword evidence="11" id="KW-1185">Reference proteome</keyword>
<gene>
    <name evidence="10" type="primary">dnaE</name>
    <name evidence="10" type="ORF">ACFOWM_00555</name>
</gene>
<dbReference type="InterPro" id="IPR004365">
    <property type="entry name" value="NA-bd_OB_tRNA"/>
</dbReference>
<protein>
    <recommendedName>
        <fullName evidence="3">DNA polymerase III subunit alpha</fullName>
        <ecNumber evidence="2">2.7.7.7</ecNumber>
    </recommendedName>
</protein>
<evidence type="ECO:0000256" key="2">
    <source>
        <dbReference type="ARBA" id="ARBA00012417"/>
    </source>
</evidence>
<dbReference type="Pfam" id="PF01336">
    <property type="entry name" value="tRNA_anti-codon"/>
    <property type="match status" value="1"/>
</dbReference>
<comment type="catalytic activity">
    <reaction evidence="8">
        <text>DNA(n) + a 2'-deoxyribonucleoside 5'-triphosphate = DNA(n+1) + diphosphate</text>
        <dbReference type="Rhea" id="RHEA:22508"/>
        <dbReference type="Rhea" id="RHEA-COMP:17339"/>
        <dbReference type="Rhea" id="RHEA-COMP:17340"/>
        <dbReference type="ChEBI" id="CHEBI:33019"/>
        <dbReference type="ChEBI" id="CHEBI:61560"/>
        <dbReference type="ChEBI" id="CHEBI:173112"/>
        <dbReference type="EC" id="2.7.7.7"/>
    </reaction>
</comment>
<keyword evidence="7" id="KW-0239">DNA-directed DNA polymerase</keyword>
<evidence type="ECO:0000256" key="1">
    <source>
        <dbReference type="ARBA" id="ARBA00004496"/>
    </source>
</evidence>
<dbReference type="Pfam" id="PF07733">
    <property type="entry name" value="DNA_pol3_alpha"/>
    <property type="match status" value="1"/>
</dbReference>
<dbReference type="SUPFAM" id="SSF89550">
    <property type="entry name" value="PHP domain-like"/>
    <property type="match status" value="1"/>
</dbReference>
<evidence type="ECO:0000313" key="11">
    <source>
        <dbReference type="Proteomes" id="UP001595907"/>
    </source>
</evidence>
<dbReference type="Gene3D" id="1.10.150.870">
    <property type="match status" value="1"/>
</dbReference>
<reference evidence="11" key="1">
    <citation type="journal article" date="2019" name="Int. J. Syst. Evol. Microbiol.">
        <title>The Global Catalogue of Microorganisms (GCM) 10K type strain sequencing project: providing services to taxonomists for standard genome sequencing and annotation.</title>
        <authorList>
            <consortium name="The Broad Institute Genomics Platform"/>
            <consortium name="The Broad Institute Genome Sequencing Center for Infectious Disease"/>
            <person name="Wu L."/>
            <person name="Ma J."/>
        </authorList>
    </citation>
    <scope>NUCLEOTIDE SEQUENCE [LARGE SCALE GENOMIC DNA]</scope>
    <source>
        <strain evidence="11">CECT 8289</strain>
    </source>
</reference>
<dbReference type="Pfam" id="PF17657">
    <property type="entry name" value="DNA_pol3_finger"/>
    <property type="match status" value="1"/>
</dbReference>
<dbReference type="InterPro" id="IPR040982">
    <property type="entry name" value="DNA_pol3_finger"/>
</dbReference>
<evidence type="ECO:0000256" key="7">
    <source>
        <dbReference type="ARBA" id="ARBA00022932"/>
    </source>
</evidence>
<dbReference type="PANTHER" id="PTHR32294:SF0">
    <property type="entry name" value="DNA POLYMERASE III SUBUNIT ALPHA"/>
    <property type="match status" value="1"/>
</dbReference>
<dbReference type="Pfam" id="PF02811">
    <property type="entry name" value="PHP"/>
    <property type="match status" value="1"/>
</dbReference>
<evidence type="ECO:0000256" key="6">
    <source>
        <dbReference type="ARBA" id="ARBA00022705"/>
    </source>
</evidence>
<evidence type="ECO:0000256" key="4">
    <source>
        <dbReference type="ARBA" id="ARBA00022679"/>
    </source>
</evidence>
<dbReference type="InterPro" id="IPR041931">
    <property type="entry name" value="DNA_pol3_alpha_thumb_dom"/>
</dbReference>
<accession>A0ABV8QNN3</accession>
<dbReference type="RefSeq" id="WP_379705537.1">
    <property type="nucleotide sequence ID" value="NZ_JBHSCZ010000001.1"/>
</dbReference>
<evidence type="ECO:0000256" key="8">
    <source>
        <dbReference type="ARBA" id="ARBA00049244"/>
    </source>
</evidence>
<keyword evidence="4 10" id="KW-0808">Transferase</keyword>
<dbReference type="EMBL" id="JBHSCZ010000001">
    <property type="protein sequence ID" value="MFC4261352.1"/>
    <property type="molecule type" value="Genomic_DNA"/>
</dbReference>
<dbReference type="GO" id="GO:0003887">
    <property type="term" value="F:DNA-directed DNA polymerase activity"/>
    <property type="evidence" value="ECO:0007669"/>
    <property type="project" value="UniProtKB-EC"/>
</dbReference>
<dbReference type="NCBIfam" id="TIGR00594">
    <property type="entry name" value="polc"/>
    <property type="match status" value="1"/>
</dbReference>